<organism evidence="2 3">
    <name type="scientific">Phaseolus angularis</name>
    <name type="common">Azuki bean</name>
    <name type="synonym">Vigna angularis</name>
    <dbReference type="NCBI Taxonomy" id="3914"/>
    <lineage>
        <taxon>Eukaryota</taxon>
        <taxon>Viridiplantae</taxon>
        <taxon>Streptophyta</taxon>
        <taxon>Embryophyta</taxon>
        <taxon>Tracheophyta</taxon>
        <taxon>Spermatophyta</taxon>
        <taxon>Magnoliopsida</taxon>
        <taxon>eudicotyledons</taxon>
        <taxon>Gunneridae</taxon>
        <taxon>Pentapetalae</taxon>
        <taxon>rosids</taxon>
        <taxon>fabids</taxon>
        <taxon>Fabales</taxon>
        <taxon>Fabaceae</taxon>
        <taxon>Papilionoideae</taxon>
        <taxon>50 kb inversion clade</taxon>
        <taxon>NPAAA clade</taxon>
        <taxon>indigoferoid/millettioid clade</taxon>
        <taxon>Phaseoleae</taxon>
        <taxon>Vigna</taxon>
    </lineage>
</organism>
<proteinExistence type="predicted"/>
<feature type="compositionally biased region" description="Pro residues" evidence="1">
    <location>
        <begin position="29"/>
        <end position="41"/>
    </location>
</feature>
<feature type="region of interest" description="Disordered" evidence="1">
    <location>
        <begin position="27"/>
        <end position="47"/>
    </location>
</feature>
<evidence type="ECO:0000313" key="3">
    <source>
        <dbReference type="Proteomes" id="UP000743370"/>
    </source>
</evidence>
<reference evidence="2 3" key="1">
    <citation type="submission" date="2020-05" db="EMBL/GenBank/DDBJ databases">
        <title>Vigna angularis (adzuki bean) Var. LongXiaoDou No. 4 denovo assembly.</title>
        <authorList>
            <person name="Xiang H."/>
        </authorList>
    </citation>
    <scope>NUCLEOTIDE SEQUENCE [LARGE SCALE GENOMIC DNA]</scope>
    <source>
        <tissue evidence="2">Leaf</tissue>
    </source>
</reference>
<protein>
    <submittedName>
        <fullName evidence="2">Uncharacterized protein</fullName>
    </submittedName>
</protein>
<accession>A0A8T0JZA2</accession>
<sequence>MASHSSTEYLPHLLPLSLPLLPRFASPTLSPPPTPPPPPTPLSYASANPNFQNFKRPRIHPVVLPHHPHNAQFSGLRKAVLRFIHGCSGLVLLLCRMDETRKVEARFGFRTWRREDELSRVLSIVAIWVVDGRTKEFSVVQDCSRWTSSDLECESVAIGPRSKAVGAGVEVGIRFGGVIRGVGGGAAAAVVMRCVGVVVLAAGSPFQEGKDELVQRLGLHRRLRRCGGHSEMHKALEAGGGLCIWKRCCWE</sequence>
<dbReference type="Proteomes" id="UP000743370">
    <property type="component" value="Unassembled WGS sequence"/>
</dbReference>
<gene>
    <name evidence="2" type="ORF">HKW66_Vig0224860</name>
</gene>
<evidence type="ECO:0000313" key="2">
    <source>
        <dbReference type="EMBL" id="KAG2390108.1"/>
    </source>
</evidence>
<name>A0A8T0JZA2_PHAAN</name>
<comment type="caution">
    <text evidence="2">The sequence shown here is derived from an EMBL/GenBank/DDBJ whole genome shotgun (WGS) entry which is preliminary data.</text>
</comment>
<dbReference type="EMBL" id="JABFOF010000007">
    <property type="protein sequence ID" value="KAG2390108.1"/>
    <property type="molecule type" value="Genomic_DNA"/>
</dbReference>
<evidence type="ECO:0000256" key="1">
    <source>
        <dbReference type="SAM" id="MobiDB-lite"/>
    </source>
</evidence>
<dbReference type="AlphaFoldDB" id="A0A8T0JZA2"/>